<dbReference type="InterPro" id="IPR004089">
    <property type="entry name" value="MCPsignal_dom"/>
</dbReference>
<dbReference type="PANTHER" id="PTHR24422:SF10">
    <property type="entry name" value="CHEMOTAXIS PROTEIN METHYLTRANSFERASE 2"/>
    <property type="match status" value="1"/>
</dbReference>
<keyword evidence="1" id="KW-0807">Transducer</keyword>
<dbReference type="SUPFAM" id="SSF55785">
    <property type="entry name" value="PYP-like sensor domain (PAS domain)"/>
    <property type="match status" value="2"/>
</dbReference>
<dbReference type="SMART" id="SM00091">
    <property type="entry name" value="PAS"/>
    <property type="match status" value="2"/>
</dbReference>
<dbReference type="InterPro" id="IPR050903">
    <property type="entry name" value="Bact_Chemotaxis_MeTrfase"/>
</dbReference>
<dbReference type="InterPro" id="IPR000014">
    <property type="entry name" value="PAS"/>
</dbReference>
<proteinExistence type="predicted"/>
<dbReference type="PROSITE" id="PS50113">
    <property type="entry name" value="PAC"/>
    <property type="match status" value="2"/>
</dbReference>
<dbReference type="PROSITE" id="PS50112">
    <property type="entry name" value="PAS"/>
    <property type="match status" value="2"/>
</dbReference>
<feature type="domain" description="Methyl-accepting transducer" evidence="2">
    <location>
        <begin position="269"/>
        <end position="457"/>
    </location>
</feature>
<dbReference type="RefSeq" id="WP_168050319.1">
    <property type="nucleotide sequence ID" value="NZ_JAATJR010000004.1"/>
</dbReference>
<feature type="domain" description="PAC" evidence="4">
    <location>
        <begin position="209"/>
        <end position="263"/>
    </location>
</feature>
<dbReference type="InterPro" id="IPR001610">
    <property type="entry name" value="PAC"/>
</dbReference>
<name>A0ABX1F0D1_9PROT</name>
<dbReference type="InterPro" id="IPR000700">
    <property type="entry name" value="PAS-assoc_C"/>
</dbReference>
<dbReference type="InterPro" id="IPR004090">
    <property type="entry name" value="Chemotax_Me-accpt_rcpt"/>
</dbReference>
<dbReference type="Proteomes" id="UP000765160">
    <property type="component" value="Unassembled WGS sequence"/>
</dbReference>
<dbReference type="SUPFAM" id="SSF58104">
    <property type="entry name" value="Methyl-accepting chemotaxis protein (MCP) signaling domain"/>
    <property type="match status" value="1"/>
</dbReference>
<dbReference type="InterPro" id="IPR013655">
    <property type="entry name" value="PAS_fold_3"/>
</dbReference>
<feature type="domain" description="PAS" evidence="3">
    <location>
        <begin position="13"/>
        <end position="60"/>
    </location>
</feature>
<dbReference type="EMBL" id="JAAVTX010000004">
    <property type="protein sequence ID" value="NKE45779.1"/>
    <property type="molecule type" value="Genomic_DNA"/>
</dbReference>
<reference evidence="5 6" key="1">
    <citation type="submission" date="2020-03" db="EMBL/GenBank/DDBJ databases">
        <title>Roseomonas selenitidurans sp. nov. isolated from soil.</title>
        <authorList>
            <person name="Liu H."/>
        </authorList>
    </citation>
    <scope>NUCLEOTIDE SEQUENCE [LARGE SCALE GENOMIC DNA]</scope>
    <source>
        <strain evidence="5 6">JCM 15073</strain>
    </source>
</reference>
<evidence type="ECO:0000256" key="1">
    <source>
        <dbReference type="PROSITE-ProRule" id="PRU00284"/>
    </source>
</evidence>
<accession>A0ABX1F0D1</accession>
<evidence type="ECO:0000259" key="4">
    <source>
        <dbReference type="PROSITE" id="PS50113"/>
    </source>
</evidence>
<dbReference type="SMART" id="SM00283">
    <property type="entry name" value="MA"/>
    <property type="match status" value="1"/>
</dbReference>
<dbReference type="InterPro" id="IPR035965">
    <property type="entry name" value="PAS-like_dom_sf"/>
</dbReference>
<organism evidence="5 6">
    <name type="scientific">Falsiroseomonas frigidaquae</name>
    <dbReference type="NCBI Taxonomy" id="487318"/>
    <lineage>
        <taxon>Bacteria</taxon>
        <taxon>Pseudomonadati</taxon>
        <taxon>Pseudomonadota</taxon>
        <taxon>Alphaproteobacteria</taxon>
        <taxon>Acetobacterales</taxon>
        <taxon>Roseomonadaceae</taxon>
        <taxon>Falsiroseomonas</taxon>
    </lineage>
</organism>
<dbReference type="SMART" id="SM00086">
    <property type="entry name" value="PAC"/>
    <property type="match status" value="2"/>
</dbReference>
<dbReference type="Gene3D" id="1.10.287.950">
    <property type="entry name" value="Methyl-accepting chemotaxis protein"/>
    <property type="match status" value="1"/>
</dbReference>
<comment type="caution">
    <text evidence="5">The sequence shown here is derived from an EMBL/GenBank/DDBJ whole genome shotgun (WGS) entry which is preliminary data.</text>
</comment>
<evidence type="ECO:0000313" key="5">
    <source>
        <dbReference type="EMBL" id="NKE45779.1"/>
    </source>
</evidence>
<dbReference type="NCBIfam" id="TIGR00229">
    <property type="entry name" value="sensory_box"/>
    <property type="match status" value="2"/>
</dbReference>
<evidence type="ECO:0000259" key="2">
    <source>
        <dbReference type="PROSITE" id="PS50111"/>
    </source>
</evidence>
<feature type="domain" description="PAS" evidence="3">
    <location>
        <begin position="152"/>
        <end position="192"/>
    </location>
</feature>
<dbReference type="PRINTS" id="PR00260">
    <property type="entry name" value="CHEMTRNSDUCR"/>
</dbReference>
<dbReference type="CDD" id="cd00130">
    <property type="entry name" value="PAS"/>
    <property type="match status" value="2"/>
</dbReference>
<dbReference type="PANTHER" id="PTHR24422">
    <property type="entry name" value="CHEMOTAXIS PROTEIN METHYLTRANSFERASE"/>
    <property type="match status" value="1"/>
</dbReference>
<dbReference type="PROSITE" id="PS50111">
    <property type="entry name" value="CHEMOTAXIS_TRANSDUC_2"/>
    <property type="match status" value="1"/>
</dbReference>
<keyword evidence="6" id="KW-1185">Reference proteome</keyword>
<feature type="domain" description="PAC" evidence="4">
    <location>
        <begin position="89"/>
        <end position="141"/>
    </location>
</feature>
<dbReference type="Gene3D" id="3.30.450.20">
    <property type="entry name" value="PAS domain"/>
    <property type="match status" value="2"/>
</dbReference>
<gene>
    <name evidence="5" type="ORF">HB662_13390</name>
</gene>
<evidence type="ECO:0000259" key="3">
    <source>
        <dbReference type="PROSITE" id="PS50112"/>
    </source>
</evidence>
<dbReference type="Pfam" id="PF08447">
    <property type="entry name" value="PAS_3"/>
    <property type="match status" value="2"/>
</dbReference>
<protein>
    <submittedName>
        <fullName evidence="5">PAS domain S-box protein</fullName>
    </submittedName>
</protein>
<sequence>MSSKSEQRAFQTDERTLKAMFTAIDRAQAVIEFDLQGQVLSVNDNFLSLMGYASEDVIGRHHSMFCDPAYAKSSEYFALWAKLRGGAFDQAEYLRFGKDGRRVWIQASYNPILDDAGKPCRVVKFATDVTAAKLASAEIQGKVNAIDRAQGIIEFDLHGHVLTANRNFLAVVGYTLDQVVGQHHSMFCPPDHVRSAEYRDFWLKLSQGDYHTGRYLRLGRHGLEVWIQATYNPIFDADGKVSKVVKFATDISEQVAMEQRIQAKTAAMSAAIADLNASINAIAASTREATELARLTQEEADNGARELNRSVEAIAQIQQASENISEIVQVIDGIASQTNLLAFNAAIEAARAGEHGLGFSVVADEVRKLAEKSSQATREINRLIGEAEKRVASGNEVSRLAGDAFKRILAGVGKTTSSIQKIDSATAGQLASARAVQELILALVRANDSSTAASHAA</sequence>
<dbReference type="Pfam" id="PF00015">
    <property type="entry name" value="MCPsignal"/>
    <property type="match status" value="1"/>
</dbReference>
<evidence type="ECO:0000313" key="6">
    <source>
        <dbReference type="Proteomes" id="UP000765160"/>
    </source>
</evidence>